<dbReference type="AlphaFoldDB" id="A0A3N4IT34"/>
<evidence type="ECO:0000313" key="3">
    <source>
        <dbReference type="Proteomes" id="UP000275078"/>
    </source>
</evidence>
<dbReference type="Proteomes" id="UP000275078">
    <property type="component" value="Unassembled WGS sequence"/>
</dbReference>
<protein>
    <submittedName>
        <fullName evidence="2">Uncharacterized protein</fullName>
    </submittedName>
</protein>
<dbReference type="EMBL" id="ML119645">
    <property type="protein sequence ID" value="RPA87888.1"/>
    <property type="molecule type" value="Genomic_DNA"/>
</dbReference>
<feature type="region of interest" description="Disordered" evidence="1">
    <location>
        <begin position="40"/>
        <end position="134"/>
    </location>
</feature>
<gene>
    <name evidence="2" type="ORF">BJ508DRAFT_170</name>
</gene>
<feature type="compositionally biased region" description="Polar residues" evidence="1">
    <location>
        <begin position="69"/>
        <end position="103"/>
    </location>
</feature>
<reference evidence="2 3" key="1">
    <citation type="journal article" date="2018" name="Nat. Ecol. Evol.">
        <title>Pezizomycetes genomes reveal the molecular basis of ectomycorrhizal truffle lifestyle.</title>
        <authorList>
            <person name="Murat C."/>
            <person name="Payen T."/>
            <person name="Noel B."/>
            <person name="Kuo A."/>
            <person name="Morin E."/>
            <person name="Chen J."/>
            <person name="Kohler A."/>
            <person name="Krizsan K."/>
            <person name="Balestrini R."/>
            <person name="Da Silva C."/>
            <person name="Montanini B."/>
            <person name="Hainaut M."/>
            <person name="Levati E."/>
            <person name="Barry K.W."/>
            <person name="Belfiori B."/>
            <person name="Cichocki N."/>
            <person name="Clum A."/>
            <person name="Dockter R.B."/>
            <person name="Fauchery L."/>
            <person name="Guy J."/>
            <person name="Iotti M."/>
            <person name="Le Tacon F."/>
            <person name="Lindquist E.A."/>
            <person name="Lipzen A."/>
            <person name="Malagnac F."/>
            <person name="Mello A."/>
            <person name="Molinier V."/>
            <person name="Miyauchi S."/>
            <person name="Poulain J."/>
            <person name="Riccioni C."/>
            <person name="Rubini A."/>
            <person name="Sitrit Y."/>
            <person name="Splivallo R."/>
            <person name="Traeger S."/>
            <person name="Wang M."/>
            <person name="Zifcakova L."/>
            <person name="Wipf D."/>
            <person name="Zambonelli A."/>
            <person name="Paolocci F."/>
            <person name="Nowrousian M."/>
            <person name="Ottonello S."/>
            <person name="Baldrian P."/>
            <person name="Spatafora J.W."/>
            <person name="Henrissat B."/>
            <person name="Nagy L.G."/>
            <person name="Aury J.M."/>
            <person name="Wincker P."/>
            <person name="Grigoriev I.V."/>
            <person name="Bonfante P."/>
            <person name="Martin F.M."/>
        </authorList>
    </citation>
    <scope>NUCLEOTIDE SEQUENCE [LARGE SCALE GENOMIC DNA]</scope>
    <source>
        <strain evidence="2 3">RN42</strain>
    </source>
</reference>
<evidence type="ECO:0000313" key="2">
    <source>
        <dbReference type="EMBL" id="RPA87888.1"/>
    </source>
</evidence>
<organism evidence="2 3">
    <name type="scientific">Ascobolus immersus RN42</name>
    <dbReference type="NCBI Taxonomy" id="1160509"/>
    <lineage>
        <taxon>Eukaryota</taxon>
        <taxon>Fungi</taxon>
        <taxon>Dikarya</taxon>
        <taxon>Ascomycota</taxon>
        <taxon>Pezizomycotina</taxon>
        <taxon>Pezizomycetes</taxon>
        <taxon>Pezizales</taxon>
        <taxon>Ascobolaceae</taxon>
        <taxon>Ascobolus</taxon>
    </lineage>
</organism>
<sequence length="134" mass="14765">MVDIISRLQLQSVTHTSIQSTLRQDNSQAPIAKNSTLVTKLKINTPQKSRPRFPSINVQRLHKIDCSHSLASTASQAVSPPSSSINSKYPTEQSPRPTRQSPPVTSPQPKRAPPEECQHNPAALNHTRRMSSTP</sequence>
<name>A0A3N4IT34_ASCIM</name>
<keyword evidence="3" id="KW-1185">Reference proteome</keyword>
<accession>A0A3N4IT34</accession>
<proteinExistence type="predicted"/>
<evidence type="ECO:0000256" key="1">
    <source>
        <dbReference type="SAM" id="MobiDB-lite"/>
    </source>
</evidence>